<accession>A0AAW2MKH7</accession>
<dbReference type="GO" id="GO:0009742">
    <property type="term" value="P:brassinosteroid mediated signaling pathway"/>
    <property type="evidence" value="ECO:0007669"/>
    <property type="project" value="InterPro"/>
</dbReference>
<evidence type="ECO:0000256" key="2">
    <source>
        <dbReference type="ARBA" id="ARBA00006495"/>
    </source>
</evidence>
<keyword evidence="12" id="KW-0539">Nucleus</keyword>
<evidence type="ECO:0000313" key="15">
    <source>
        <dbReference type="EMBL" id="KAL0331056.1"/>
    </source>
</evidence>
<evidence type="ECO:0000256" key="12">
    <source>
        <dbReference type="PROSITE-ProRule" id="PRU00649"/>
    </source>
</evidence>
<dbReference type="GO" id="GO:0006694">
    <property type="term" value="P:steroid biosynthetic process"/>
    <property type="evidence" value="ECO:0007669"/>
    <property type="project" value="UniProtKB-KW"/>
</dbReference>
<evidence type="ECO:0000256" key="6">
    <source>
        <dbReference type="ARBA" id="ARBA00022741"/>
    </source>
</evidence>
<keyword evidence="11" id="KW-0753">Steroid metabolism</keyword>
<keyword evidence="8" id="KW-0067">ATP-binding</keyword>
<reference evidence="15" key="2">
    <citation type="journal article" date="2024" name="Plant">
        <title>Genomic evolution and insights into agronomic trait innovations of Sesamum species.</title>
        <authorList>
            <person name="Miao H."/>
            <person name="Wang L."/>
            <person name="Qu L."/>
            <person name="Liu H."/>
            <person name="Sun Y."/>
            <person name="Le M."/>
            <person name="Wang Q."/>
            <person name="Wei S."/>
            <person name="Zheng Y."/>
            <person name="Lin W."/>
            <person name="Duan Y."/>
            <person name="Cao H."/>
            <person name="Xiong S."/>
            <person name="Wang X."/>
            <person name="Wei L."/>
            <person name="Li C."/>
            <person name="Ma Q."/>
            <person name="Ju M."/>
            <person name="Zhao R."/>
            <person name="Li G."/>
            <person name="Mu C."/>
            <person name="Tian Q."/>
            <person name="Mei H."/>
            <person name="Zhang T."/>
            <person name="Gao T."/>
            <person name="Zhang H."/>
        </authorList>
    </citation>
    <scope>NUCLEOTIDE SEQUENCE</scope>
    <source>
        <strain evidence="15">G01</strain>
    </source>
</reference>
<dbReference type="PANTHER" id="PTHR47350">
    <property type="entry name" value="PROTEIN IWS1 HOMOLOG 1"/>
    <property type="match status" value="1"/>
</dbReference>
<dbReference type="AlphaFoldDB" id="A0AAW2MKH7"/>
<dbReference type="Gene3D" id="1.20.930.10">
    <property type="entry name" value="Conserved domain common to transcription factors TFIIS, elongin A, CRSP70"/>
    <property type="match status" value="1"/>
</dbReference>
<dbReference type="GO" id="GO:0005634">
    <property type="term" value="C:nucleus"/>
    <property type="evidence" value="ECO:0007669"/>
    <property type="project" value="UniProtKB-SubCell"/>
</dbReference>
<dbReference type="Gene3D" id="3.30.230.10">
    <property type="match status" value="1"/>
</dbReference>
<keyword evidence="5" id="KW-0808">Transferase</keyword>
<dbReference type="PANTHER" id="PTHR47350:SF4">
    <property type="entry name" value="PROTEIN IWS1 HOMOLOG 1"/>
    <property type="match status" value="1"/>
</dbReference>
<dbReference type="Pfam" id="PF00288">
    <property type="entry name" value="GHMP_kinases_N"/>
    <property type="match status" value="1"/>
</dbReference>
<evidence type="ECO:0000256" key="9">
    <source>
        <dbReference type="ARBA" id="ARBA00022955"/>
    </source>
</evidence>
<feature type="compositionally biased region" description="Basic residues" evidence="13">
    <location>
        <begin position="108"/>
        <end position="123"/>
    </location>
</feature>
<evidence type="ECO:0000256" key="3">
    <source>
        <dbReference type="ARBA" id="ARBA00012958"/>
    </source>
</evidence>
<keyword evidence="9" id="KW-0752">Steroid biosynthesis</keyword>
<dbReference type="GO" id="GO:0032784">
    <property type="term" value="P:regulation of DNA-templated transcription elongation"/>
    <property type="evidence" value="ECO:0007669"/>
    <property type="project" value="InterPro"/>
</dbReference>
<keyword evidence="7 15" id="KW-0418">Kinase</keyword>
<dbReference type="GO" id="GO:0004631">
    <property type="term" value="F:phosphomevalonate kinase activity"/>
    <property type="evidence" value="ECO:0007669"/>
    <property type="project" value="UniProtKB-EC"/>
</dbReference>
<dbReference type="InterPro" id="IPR035441">
    <property type="entry name" value="TFIIS/LEDGF_dom_sf"/>
</dbReference>
<dbReference type="NCBIfam" id="TIGR01219">
    <property type="entry name" value="Pmev_kin_ERG8"/>
    <property type="match status" value="1"/>
</dbReference>
<dbReference type="PROSITE" id="PS51319">
    <property type="entry name" value="TFIIS_N"/>
    <property type="match status" value="1"/>
</dbReference>
<evidence type="ECO:0000256" key="4">
    <source>
        <dbReference type="ARBA" id="ARBA00022516"/>
    </source>
</evidence>
<dbReference type="GO" id="GO:0005524">
    <property type="term" value="F:ATP binding"/>
    <property type="evidence" value="ECO:0007669"/>
    <property type="project" value="UniProtKB-KW"/>
</dbReference>
<feature type="compositionally biased region" description="Low complexity" evidence="13">
    <location>
        <begin position="408"/>
        <end position="418"/>
    </location>
</feature>
<evidence type="ECO:0000259" key="14">
    <source>
        <dbReference type="PROSITE" id="PS51319"/>
    </source>
</evidence>
<dbReference type="InterPro" id="IPR020568">
    <property type="entry name" value="Ribosomal_Su5_D2-typ_SF"/>
</dbReference>
<comment type="caution">
    <text evidence="15">The sequence shown here is derived from an EMBL/GenBank/DDBJ whole genome shotgun (WGS) entry which is preliminary data.</text>
</comment>
<dbReference type="EMBL" id="JACGWK010000010">
    <property type="protein sequence ID" value="KAL0331056.1"/>
    <property type="molecule type" value="Genomic_DNA"/>
</dbReference>
<keyword evidence="6" id="KW-0547">Nucleotide-binding</keyword>
<dbReference type="InterPro" id="IPR017923">
    <property type="entry name" value="TFIIS_N"/>
</dbReference>
<dbReference type="Pfam" id="PF08711">
    <property type="entry name" value="Med26"/>
    <property type="match status" value="1"/>
</dbReference>
<name>A0AAW2MKH7_9LAMI</name>
<comment type="similarity">
    <text evidence="2">Belongs to the GHMP kinase family. Mevalonate kinase subfamily.</text>
</comment>
<evidence type="ECO:0000256" key="7">
    <source>
        <dbReference type="ARBA" id="ARBA00022777"/>
    </source>
</evidence>
<dbReference type="FunFam" id="3.30.230.10:FF:000069">
    <property type="entry name" value="Probable phosphomevalonate kinase"/>
    <property type="match status" value="1"/>
</dbReference>
<feature type="region of interest" description="Disordered" evidence="13">
    <location>
        <begin position="407"/>
        <end position="428"/>
    </location>
</feature>
<comment type="subcellular location">
    <subcellularLocation>
        <location evidence="12">Nucleus</location>
    </subcellularLocation>
</comment>
<comment type="pathway">
    <text evidence="1">Isoprenoid biosynthesis; isopentenyl diphosphate biosynthesis via mevalonate pathway; isopentenyl diphosphate from (R)-mevalonate: step 2/3.</text>
</comment>
<dbReference type="EC" id="2.7.4.2" evidence="3"/>
<keyword evidence="4" id="KW-0444">Lipid biosynthesis</keyword>
<feature type="compositionally biased region" description="Basic and acidic residues" evidence="13">
    <location>
        <begin position="91"/>
        <end position="107"/>
    </location>
</feature>
<feature type="compositionally biased region" description="Acidic residues" evidence="13">
    <location>
        <begin position="1"/>
        <end position="13"/>
    </location>
</feature>
<protein>
    <recommendedName>
        <fullName evidence="3">phosphomevalonate kinase</fullName>
        <ecNumber evidence="3">2.7.4.2</ecNumber>
    </recommendedName>
</protein>
<dbReference type="InterPro" id="IPR006204">
    <property type="entry name" value="GHMP_kinase_N_dom"/>
</dbReference>
<evidence type="ECO:0000256" key="8">
    <source>
        <dbReference type="ARBA" id="ARBA00022840"/>
    </source>
</evidence>
<proteinExistence type="inferred from homology"/>
<evidence type="ECO:0000256" key="13">
    <source>
        <dbReference type="SAM" id="MobiDB-lite"/>
    </source>
</evidence>
<evidence type="ECO:0000256" key="1">
    <source>
        <dbReference type="ARBA" id="ARBA00005017"/>
    </source>
</evidence>
<feature type="compositionally biased region" description="Basic and acidic residues" evidence="13">
    <location>
        <begin position="131"/>
        <end position="145"/>
    </location>
</feature>
<feature type="domain" description="TFIIS N-terminal" evidence="14">
    <location>
        <begin position="281"/>
        <end position="364"/>
    </location>
</feature>
<keyword evidence="10" id="KW-0443">Lipid metabolism</keyword>
<dbReference type="InterPro" id="IPR016005">
    <property type="entry name" value="Erg8"/>
</dbReference>
<evidence type="ECO:0000256" key="10">
    <source>
        <dbReference type="ARBA" id="ARBA00023098"/>
    </source>
</evidence>
<gene>
    <name evidence="15" type="ORF">Sangu_1651100</name>
</gene>
<evidence type="ECO:0000256" key="5">
    <source>
        <dbReference type="ARBA" id="ARBA00022679"/>
    </source>
</evidence>
<dbReference type="InterPro" id="IPR044204">
    <property type="entry name" value="IWS1/2"/>
</dbReference>
<dbReference type="SUPFAM" id="SSF54211">
    <property type="entry name" value="Ribosomal protein S5 domain 2-like"/>
    <property type="match status" value="1"/>
</dbReference>
<dbReference type="SUPFAM" id="SSF47676">
    <property type="entry name" value="Conserved domain common to transcription factors TFIIS, elongin A, CRSP70"/>
    <property type="match status" value="1"/>
</dbReference>
<sequence length="1118" mass="123797">MDFDEDIQSDGDEPQQHFLDNEDDAAYDRRDRSPTPVYNDSKAKPRKRLIKKSSSGKDMGPVDFGLDDDEGGARGDYGGDEGDMAGMVRENYSDGGKRKKEGGEKRKILEKKRKGEKGVKKFKFGQGGGGRMRDHEADPEMKEMWDTVAGGDSEDDQEGLRTMDDDNFIDDSGVDPADRYGSGNEHSPSRAPQAEEGEEDEEIKELFKVGKKKKKNEKSAAEIALLVENVMAELEVVAEEDAELNRQGKPAISKLRKLSLLTDVLSKKQLQQEFLDHGVLTLLKNWLEPLPDGSLPNMNIRAAVLKILNDFPIDLEQYDRREQLKKSGLGKVIMFLSKSDEETTANRKLAKELVDKWSRPIFNKSTRFEDMKNFEDERVFRRPPVKKVMNKTAGMSSRDDDLDLAEFSQGSKSGQSSSRQHASRPEAMSMDFVVRPQSKVDPDEVRARAKQMVQDQRRAKVVALAPFEMSLMLKLSWSTVNLSGGCWRMVNVEALVDFPVKVVGFRWCFCLLAPPYFLAFCNANQIQFMALGGDFTCFLLFFPCCSDLLVSQEWEEHCPIFCSFKENGNVIPRLFNKTIGLSNSNHIAISDLRTRASDRVGSTRLSARDQSMVASAPGKVLMTGGYLILERPNAGIVLSTNARFYAIVKPLYEEIKPESWAWAWTDVKLTSPQMERETMYKLSLKHLLLQCVSSSDSRNQFVEYALQYAIAAARATIDKNKKDELHKLLLLGLDITILGCNEFYSYRNQIEARGLPLTPESLASLPPFTSITFNVEESGGQNCKPEVAKTGLGSSAAMTTAVVAALLHYLGVVNLPSVAYGHLLGNEGAKEMDVVHIIAQTAHCIAQGKVGSGFDVSSAVYGSHRYIRFSPEVLASAQNAVRGTLLENAIADVLKTNWDHERTTFSLPPMMTLLLGEPGTGGSSTPSMVGAVKKWQKADPQNALETWKKLSESNSALEFYLNTLTKLAENNYDTYRSAIDNCSKLTSEKWAEGVTEPNQIEVVKALLGARDAMLGIRCNMRKMGEAAGIPIEPESQTRLLDTTMNMEGVLLAGVPGAGGFDAVFTVTLGAASSNVIKVWSSLNVLALLVREDPCGVRLETNDPRATQITTSVSSMHIK</sequence>
<evidence type="ECO:0000256" key="11">
    <source>
        <dbReference type="ARBA" id="ARBA00023221"/>
    </source>
</evidence>
<feature type="region of interest" description="Disordered" evidence="13">
    <location>
        <begin position="1"/>
        <end position="202"/>
    </location>
</feature>
<dbReference type="InterPro" id="IPR014721">
    <property type="entry name" value="Ribsml_uS5_D2-typ_fold_subgr"/>
</dbReference>
<organism evidence="15">
    <name type="scientific">Sesamum angustifolium</name>
    <dbReference type="NCBI Taxonomy" id="2727405"/>
    <lineage>
        <taxon>Eukaryota</taxon>
        <taxon>Viridiplantae</taxon>
        <taxon>Streptophyta</taxon>
        <taxon>Embryophyta</taxon>
        <taxon>Tracheophyta</taxon>
        <taxon>Spermatophyta</taxon>
        <taxon>Magnoliopsida</taxon>
        <taxon>eudicotyledons</taxon>
        <taxon>Gunneridae</taxon>
        <taxon>Pentapetalae</taxon>
        <taxon>asterids</taxon>
        <taxon>lamiids</taxon>
        <taxon>Lamiales</taxon>
        <taxon>Pedaliaceae</taxon>
        <taxon>Sesamum</taxon>
    </lineage>
</organism>
<reference evidence="15" key="1">
    <citation type="submission" date="2020-06" db="EMBL/GenBank/DDBJ databases">
        <authorList>
            <person name="Li T."/>
            <person name="Hu X."/>
            <person name="Zhang T."/>
            <person name="Song X."/>
            <person name="Zhang H."/>
            <person name="Dai N."/>
            <person name="Sheng W."/>
            <person name="Hou X."/>
            <person name="Wei L."/>
        </authorList>
    </citation>
    <scope>NUCLEOTIDE SEQUENCE</scope>
    <source>
        <strain evidence="15">G01</strain>
        <tissue evidence="15">Leaf</tissue>
    </source>
</reference>